<dbReference type="PROSITE" id="PS50250">
    <property type="entry name" value="PCI"/>
    <property type="match status" value="1"/>
</dbReference>
<dbReference type="InterPro" id="IPR036388">
    <property type="entry name" value="WH-like_DNA-bd_sf"/>
</dbReference>
<gene>
    <name evidence="4" type="primary">CSN12</name>
    <name evidence="4" type="ORF">DL546_008955</name>
</gene>
<dbReference type="GO" id="GO:0003690">
    <property type="term" value="F:double-stranded DNA binding"/>
    <property type="evidence" value="ECO:0007669"/>
    <property type="project" value="InterPro"/>
</dbReference>
<dbReference type="PANTHER" id="PTHR12732:SF0">
    <property type="entry name" value="PCI DOMAIN-CONTAINING PROTEIN 2"/>
    <property type="match status" value="1"/>
</dbReference>
<protein>
    <recommendedName>
        <fullName evidence="2">Protein CSN12 homolog</fullName>
    </recommendedName>
</protein>
<sequence>MDTIFNEFGVAMTRRNGYELAQTLNPELSDDMLRLVYKTANHASIKDLLKRHIRANTQHLPHVDLDEIQMWVDVFHCYWKTCGELLAIQDRSPKASWVKVYEAWKELFSALHRGYMSPKVELPAWTIPCLYIVGKYLRVFAMNADEERSNNPNQETTETNFQDDLDMEADKFVWLRDCGVQLNRMFTLCLNDRANLMESRKWGIYNVANLLFKTYFKVKSPDLCKNVLRAIIAGRGDMPPFEAIPKSQRVIFKYYQGVLEFLDENYPQAEEHLTEAWNLCHKDALRNKELILTYLIPCHLVTTAKLPSAKLLEPYPRLQQLFLPLCGAIKKGELHAFDLALQEGEDEFVKRRIYLTLERGRDIALRNLCRRVFLAGGFEPPKEENAQPLRRTRVPLDEFVAAIRLGSQEKLDSDEVECLLANQIYKGFMKGYISRPHNMVVLSKSGAFPPTGV</sequence>
<dbReference type="InterPro" id="IPR045114">
    <property type="entry name" value="Csn12-like"/>
</dbReference>
<dbReference type="AlphaFoldDB" id="A0A420YKF4"/>
<dbReference type="Proteomes" id="UP000275385">
    <property type="component" value="Unassembled WGS sequence"/>
</dbReference>
<evidence type="ECO:0000313" key="4">
    <source>
        <dbReference type="EMBL" id="RKU48364.1"/>
    </source>
</evidence>
<dbReference type="OrthoDB" id="10252687at2759"/>
<evidence type="ECO:0000313" key="5">
    <source>
        <dbReference type="Proteomes" id="UP000275385"/>
    </source>
</evidence>
<name>A0A420YKF4_9PEZI</name>
<organism evidence="4 5">
    <name type="scientific">Coniochaeta pulveracea</name>
    <dbReference type="NCBI Taxonomy" id="177199"/>
    <lineage>
        <taxon>Eukaryota</taxon>
        <taxon>Fungi</taxon>
        <taxon>Dikarya</taxon>
        <taxon>Ascomycota</taxon>
        <taxon>Pezizomycotina</taxon>
        <taxon>Sordariomycetes</taxon>
        <taxon>Sordariomycetidae</taxon>
        <taxon>Coniochaetales</taxon>
        <taxon>Coniochaetaceae</taxon>
        <taxon>Coniochaeta</taxon>
    </lineage>
</organism>
<feature type="domain" description="PCI" evidence="3">
    <location>
        <begin position="250"/>
        <end position="447"/>
    </location>
</feature>
<dbReference type="GO" id="GO:0003723">
    <property type="term" value="F:RNA binding"/>
    <property type="evidence" value="ECO:0007669"/>
    <property type="project" value="InterPro"/>
</dbReference>
<dbReference type="EMBL" id="QVQW01000005">
    <property type="protein sequence ID" value="RKU48364.1"/>
    <property type="molecule type" value="Genomic_DNA"/>
</dbReference>
<reference evidence="4 5" key="1">
    <citation type="submission" date="2018-08" db="EMBL/GenBank/DDBJ databases">
        <title>Draft genome of the lignicolous fungus Coniochaeta pulveracea.</title>
        <authorList>
            <person name="Borstlap C.J."/>
            <person name="De Witt R.N."/>
            <person name="Botha A."/>
            <person name="Volschenk H."/>
        </authorList>
    </citation>
    <scope>NUCLEOTIDE SEQUENCE [LARGE SCALE GENOMIC DNA]</scope>
    <source>
        <strain evidence="4 5">CAB683</strain>
    </source>
</reference>
<comment type="caution">
    <text evidence="4">The sequence shown here is derived from an EMBL/GenBank/DDBJ whole genome shotgun (WGS) entry which is preliminary data.</text>
</comment>
<evidence type="ECO:0000256" key="2">
    <source>
        <dbReference type="ARBA" id="ARBA00073854"/>
    </source>
</evidence>
<accession>A0A420YKF4</accession>
<dbReference type="Pfam" id="PF01399">
    <property type="entry name" value="PCI"/>
    <property type="match status" value="1"/>
</dbReference>
<dbReference type="SMART" id="SM00753">
    <property type="entry name" value="PAM"/>
    <property type="match status" value="1"/>
</dbReference>
<dbReference type="PANTHER" id="PTHR12732">
    <property type="entry name" value="UNCHARACTERIZED PROTEASOME COMPONENT REGION PCI-CONTAINING"/>
    <property type="match status" value="1"/>
</dbReference>
<dbReference type="InterPro" id="IPR000717">
    <property type="entry name" value="PCI_dom"/>
</dbReference>
<comment type="similarity">
    <text evidence="1">Belongs to the CSN12 family.</text>
</comment>
<evidence type="ECO:0000256" key="1">
    <source>
        <dbReference type="ARBA" id="ARBA00025771"/>
    </source>
</evidence>
<dbReference type="STRING" id="177199.A0A420YKF4"/>
<dbReference type="FunFam" id="1.10.10.10:FF:000366">
    <property type="entry name" value="COP9 signalosome complex subunit"/>
    <property type="match status" value="1"/>
</dbReference>
<dbReference type="Gene3D" id="1.10.10.10">
    <property type="entry name" value="Winged helix-like DNA-binding domain superfamily/Winged helix DNA-binding domain"/>
    <property type="match status" value="1"/>
</dbReference>
<proteinExistence type="inferred from homology"/>
<evidence type="ECO:0000259" key="3">
    <source>
        <dbReference type="PROSITE" id="PS50250"/>
    </source>
</evidence>
<keyword evidence="5" id="KW-1185">Reference proteome</keyword>